<dbReference type="AlphaFoldDB" id="A0A815AH10"/>
<dbReference type="EMBL" id="CAJNOR010002164">
    <property type="protein sequence ID" value="CAF1256684.1"/>
    <property type="molecule type" value="Genomic_DNA"/>
</dbReference>
<dbReference type="InterPro" id="IPR046960">
    <property type="entry name" value="PPR_At4g14850-like_plant"/>
</dbReference>
<accession>A0A815AH10</accession>
<dbReference type="GO" id="GO:0008270">
    <property type="term" value="F:zinc ion binding"/>
    <property type="evidence" value="ECO:0007669"/>
    <property type="project" value="InterPro"/>
</dbReference>
<comment type="caution">
    <text evidence="4">The sequence shown here is derived from an EMBL/GenBank/DDBJ whole genome shotgun (WGS) entry which is preliminary data.</text>
</comment>
<dbReference type="Pfam" id="PF13041">
    <property type="entry name" value="PPR_2"/>
    <property type="match status" value="1"/>
</dbReference>
<gene>
    <name evidence="4" type="ORF">XAT740_LOCUS26553</name>
</gene>
<keyword evidence="1" id="KW-0677">Repeat</keyword>
<feature type="domain" description="DYW" evidence="3">
    <location>
        <begin position="541"/>
        <end position="633"/>
    </location>
</feature>
<dbReference type="InterPro" id="IPR032867">
    <property type="entry name" value="DYW_dom"/>
</dbReference>
<dbReference type="GO" id="GO:0048731">
    <property type="term" value="P:system development"/>
    <property type="evidence" value="ECO:0007669"/>
    <property type="project" value="UniProtKB-ARBA"/>
</dbReference>
<organism evidence="4 5">
    <name type="scientific">Adineta ricciae</name>
    <name type="common">Rotifer</name>
    <dbReference type="NCBI Taxonomy" id="249248"/>
    <lineage>
        <taxon>Eukaryota</taxon>
        <taxon>Metazoa</taxon>
        <taxon>Spiralia</taxon>
        <taxon>Gnathifera</taxon>
        <taxon>Rotifera</taxon>
        <taxon>Eurotatoria</taxon>
        <taxon>Bdelloidea</taxon>
        <taxon>Adinetida</taxon>
        <taxon>Adinetidae</taxon>
        <taxon>Adineta</taxon>
    </lineage>
</organism>
<dbReference type="PANTHER" id="PTHR24015">
    <property type="entry name" value="OS07G0578800 PROTEIN-RELATED"/>
    <property type="match status" value="1"/>
</dbReference>
<keyword evidence="5" id="KW-1185">Reference proteome</keyword>
<sequence>MLRTILNKDFRLRSICSDINSDFHTVRHYCELSITMKKLNDMKRYKEALTSFRRNEQNGKIISDMAINQALKSCTNMKDMAVGSDIHSRYWSRIENNSYTLASLIHFYAQMGNFRHAQQLFDVVKKKTNGIYAAMMKSYIKQCMYNEAINIFCEIENPDEINFIHYFNACAGTESKETVPLIEKVLSNLHTCGVDNSKVLTTAFDAFIKCRNLSRAEELFSKITRNVISYGNLMKAHNKNDQAEITLDLFEQMKSDGVQPDPIIYVLVLNACANLGIISISEAISQQVPDCLLANLYIKNALIDMWGKSARVDKAKDIFESLDHPDTIAYTSMINSYGLNGMGRLAVELFYKMPPIFIAEETYVCVLQACSHAGLVNEARVIFNTINQKTEKIYTAMVDCFSRAFLFDEAQKLIDVYESDHMPSPTMLTALLSGARNRKDRNLAEKVFHRIEKHFPELKNRLTSASILLSNVYAATGDIEKSSSIRDKLYRLGLRKKIGQSVTAINGKLYKFRAHDRSHPETDKIYFELDRISKELIEHGHLYDASWITRPLHPNETIASALCGHSERLAIAWNFVSNPKTSTIEITKNLRVCGDCHETTRLIAYIRQCDILVRDTNRIHHFTRDGQCSCKNYF</sequence>
<dbReference type="InterPro" id="IPR002885">
    <property type="entry name" value="PPR_rpt"/>
</dbReference>
<dbReference type="PANTHER" id="PTHR24015:SF548">
    <property type="entry name" value="OS08G0340900 PROTEIN"/>
    <property type="match status" value="1"/>
</dbReference>
<dbReference type="GO" id="GO:0003723">
    <property type="term" value="F:RNA binding"/>
    <property type="evidence" value="ECO:0007669"/>
    <property type="project" value="InterPro"/>
</dbReference>
<protein>
    <recommendedName>
        <fullName evidence="3">DYW domain-containing protein</fullName>
    </recommendedName>
</protein>
<dbReference type="Pfam" id="PF01535">
    <property type="entry name" value="PPR"/>
    <property type="match status" value="5"/>
</dbReference>
<dbReference type="Proteomes" id="UP000663828">
    <property type="component" value="Unassembled WGS sequence"/>
</dbReference>
<evidence type="ECO:0000256" key="1">
    <source>
        <dbReference type="ARBA" id="ARBA00022737"/>
    </source>
</evidence>
<dbReference type="PROSITE" id="PS51375">
    <property type="entry name" value="PPR"/>
    <property type="match status" value="1"/>
</dbReference>
<evidence type="ECO:0000256" key="2">
    <source>
        <dbReference type="PROSITE-ProRule" id="PRU00708"/>
    </source>
</evidence>
<dbReference type="NCBIfam" id="TIGR00756">
    <property type="entry name" value="PPR"/>
    <property type="match status" value="2"/>
</dbReference>
<name>A0A815AH10_ADIRI</name>
<proteinExistence type="predicted"/>
<feature type="repeat" description="PPR" evidence="2">
    <location>
        <begin position="226"/>
        <end position="260"/>
    </location>
</feature>
<reference evidence="4" key="1">
    <citation type="submission" date="2021-02" db="EMBL/GenBank/DDBJ databases">
        <authorList>
            <person name="Nowell W R."/>
        </authorList>
    </citation>
    <scope>NUCLEOTIDE SEQUENCE</scope>
</reference>
<dbReference type="FunFam" id="1.25.40.10:FF:000158">
    <property type="entry name" value="pentatricopeptide repeat-containing protein At2g33680"/>
    <property type="match status" value="1"/>
</dbReference>
<dbReference type="Gene3D" id="1.25.40.10">
    <property type="entry name" value="Tetratricopeptide repeat domain"/>
    <property type="match status" value="4"/>
</dbReference>
<dbReference type="Pfam" id="PF14432">
    <property type="entry name" value="DYW_deaminase"/>
    <property type="match status" value="1"/>
</dbReference>
<dbReference type="InterPro" id="IPR011990">
    <property type="entry name" value="TPR-like_helical_dom_sf"/>
</dbReference>
<evidence type="ECO:0000313" key="5">
    <source>
        <dbReference type="Proteomes" id="UP000663828"/>
    </source>
</evidence>
<dbReference type="GO" id="GO:0009451">
    <property type="term" value="P:RNA modification"/>
    <property type="evidence" value="ECO:0007669"/>
    <property type="project" value="InterPro"/>
</dbReference>
<evidence type="ECO:0000313" key="4">
    <source>
        <dbReference type="EMBL" id="CAF1256684.1"/>
    </source>
</evidence>
<evidence type="ECO:0000259" key="3">
    <source>
        <dbReference type="Pfam" id="PF14432"/>
    </source>
</evidence>